<organism evidence="1 2">
    <name type="scientific">Paramagnetospirillum magnetotacticum MS-1</name>
    <dbReference type="NCBI Taxonomy" id="272627"/>
    <lineage>
        <taxon>Bacteria</taxon>
        <taxon>Pseudomonadati</taxon>
        <taxon>Pseudomonadota</taxon>
        <taxon>Alphaproteobacteria</taxon>
        <taxon>Rhodospirillales</taxon>
        <taxon>Magnetospirillaceae</taxon>
        <taxon>Paramagnetospirillum</taxon>
    </lineage>
</organism>
<dbReference type="Pfam" id="PF00300">
    <property type="entry name" value="His_Phos_1"/>
    <property type="match status" value="1"/>
</dbReference>
<dbReference type="EMBL" id="JXSL01000030">
    <property type="protein sequence ID" value="KIL97363.1"/>
    <property type="molecule type" value="Genomic_DNA"/>
</dbReference>
<dbReference type="Proteomes" id="UP000031971">
    <property type="component" value="Unassembled WGS sequence"/>
</dbReference>
<dbReference type="OrthoDB" id="8347407at2"/>
<dbReference type="AlphaFoldDB" id="A0A0C2YQH2"/>
<dbReference type="InterPro" id="IPR029033">
    <property type="entry name" value="His_PPase_superfam"/>
</dbReference>
<dbReference type="SMART" id="SM00855">
    <property type="entry name" value="PGAM"/>
    <property type="match status" value="1"/>
</dbReference>
<name>A0A0C2YQH2_PARME</name>
<dbReference type="RefSeq" id="WP_009870971.1">
    <property type="nucleotide sequence ID" value="NZ_JXSL01000030.1"/>
</dbReference>
<dbReference type="InterPro" id="IPR013078">
    <property type="entry name" value="His_Pase_superF_clade-1"/>
</dbReference>
<reference evidence="1 2" key="1">
    <citation type="submission" date="2015-01" db="EMBL/GenBank/DDBJ databases">
        <title>Genome Sequence of Magnetospirillum magnetotacticum Strain MS-1.</title>
        <authorList>
            <person name="Marinov G.K."/>
            <person name="Smalley M.D."/>
            <person name="DeSalvo G."/>
        </authorList>
    </citation>
    <scope>NUCLEOTIDE SEQUENCE [LARGE SCALE GENOMIC DNA]</scope>
    <source>
        <strain evidence="1 2">MS-1</strain>
    </source>
</reference>
<proteinExistence type="predicted"/>
<dbReference type="CDD" id="cd07067">
    <property type="entry name" value="HP_PGM_like"/>
    <property type="match status" value="1"/>
</dbReference>
<comment type="caution">
    <text evidence="1">The sequence shown here is derived from an EMBL/GenBank/DDBJ whole genome shotgun (WGS) entry which is preliminary data.</text>
</comment>
<accession>A0A0C2YQH2</accession>
<dbReference type="SUPFAM" id="SSF53254">
    <property type="entry name" value="Phosphoglycerate mutase-like"/>
    <property type="match status" value="1"/>
</dbReference>
<keyword evidence="2" id="KW-1185">Reference proteome</keyword>
<dbReference type="STRING" id="272627.CCC_00424"/>
<evidence type="ECO:0000313" key="2">
    <source>
        <dbReference type="Proteomes" id="UP000031971"/>
    </source>
</evidence>
<sequence>MSQNATRWWLLRHAPVPCPHGRITGRLDVACDTSEDEVFQSLARALPVNPVLVESGLIRCRQTAGALESAGLLLPPPMVEPDLAEQDFGRWQGRSWMDLEAAKDPDLAAFWADPALATPPGGESFAAMVERVRASLEQITAAQAGRDILAVVHAGTVRAALAVALDLKPEQALRFAVKPLSLTRLDATASGWRVEMVNAQPYA</sequence>
<dbReference type="Gene3D" id="3.40.50.1240">
    <property type="entry name" value="Phosphoglycerate mutase-like"/>
    <property type="match status" value="1"/>
</dbReference>
<protein>
    <submittedName>
        <fullName evidence="1">Alpha-ribazole-5'-phosphate phosphatase</fullName>
    </submittedName>
</protein>
<gene>
    <name evidence="1" type="ORF">CCC_00424</name>
</gene>
<evidence type="ECO:0000313" key="1">
    <source>
        <dbReference type="EMBL" id="KIL97363.1"/>
    </source>
</evidence>